<dbReference type="OrthoDB" id="333486at2759"/>
<reference evidence="1 2" key="1">
    <citation type="submission" date="2019-04" db="EMBL/GenBank/DDBJ databases">
        <title>Friends and foes A comparative genomics studyof 23 Aspergillus species from section Flavi.</title>
        <authorList>
            <consortium name="DOE Joint Genome Institute"/>
            <person name="Kjaerbolling I."/>
            <person name="Vesth T."/>
            <person name="Frisvad J.C."/>
            <person name="Nybo J.L."/>
            <person name="Theobald S."/>
            <person name="Kildgaard S."/>
            <person name="Isbrandt T."/>
            <person name="Kuo A."/>
            <person name="Sato A."/>
            <person name="Lyhne E.K."/>
            <person name="Kogle M.E."/>
            <person name="Wiebenga A."/>
            <person name="Kun R.S."/>
            <person name="Lubbers R.J."/>
            <person name="Makela M.R."/>
            <person name="Barry K."/>
            <person name="Chovatia M."/>
            <person name="Clum A."/>
            <person name="Daum C."/>
            <person name="Haridas S."/>
            <person name="He G."/>
            <person name="LaButti K."/>
            <person name="Lipzen A."/>
            <person name="Mondo S."/>
            <person name="Riley R."/>
            <person name="Salamov A."/>
            <person name="Simmons B.A."/>
            <person name="Magnuson J.K."/>
            <person name="Henrissat B."/>
            <person name="Mortensen U.H."/>
            <person name="Larsen T.O."/>
            <person name="Devries R.P."/>
            <person name="Grigoriev I.V."/>
            <person name="Machida M."/>
            <person name="Baker S.E."/>
            <person name="Andersen M.R."/>
        </authorList>
    </citation>
    <scope>NUCLEOTIDE SEQUENCE [LARGE SCALE GENOMIC DNA]</scope>
    <source>
        <strain evidence="1 2">IBT 29228</strain>
    </source>
</reference>
<protein>
    <submittedName>
        <fullName evidence="1">Uncharacterized protein</fullName>
    </submittedName>
</protein>
<dbReference type="EMBL" id="ML736276">
    <property type="protein sequence ID" value="KAE8374757.1"/>
    <property type="molecule type" value="Genomic_DNA"/>
</dbReference>
<name>A0A5N7AY21_9EURO</name>
<organism evidence="1 2">
    <name type="scientific">Aspergillus bertholletiae</name>
    <dbReference type="NCBI Taxonomy" id="1226010"/>
    <lineage>
        <taxon>Eukaryota</taxon>
        <taxon>Fungi</taxon>
        <taxon>Dikarya</taxon>
        <taxon>Ascomycota</taxon>
        <taxon>Pezizomycotina</taxon>
        <taxon>Eurotiomycetes</taxon>
        <taxon>Eurotiomycetidae</taxon>
        <taxon>Eurotiales</taxon>
        <taxon>Aspergillaceae</taxon>
        <taxon>Aspergillus</taxon>
        <taxon>Aspergillus subgen. Circumdati</taxon>
    </lineage>
</organism>
<keyword evidence="2" id="KW-1185">Reference proteome</keyword>
<evidence type="ECO:0000313" key="1">
    <source>
        <dbReference type="EMBL" id="KAE8374757.1"/>
    </source>
</evidence>
<accession>A0A5N7AY21</accession>
<gene>
    <name evidence="1" type="ORF">BDV26DRAFT_269366</name>
</gene>
<dbReference type="AlphaFoldDB" id="A0A5N7AY21"/>
<sequence>MTIPLSFTTSFLNCQRCIGRRFYGLLSPELSSPPFFFVEHASDSRVIKPISCNTYSLLSILYVKDFFTLTVKAYAS</sequence>
<dbReference type="Proteomes" id="UP000326198">
    <property type="component" value="Unassembled WGS sequence"/>
</dbReference>
<evidence type="ECO:0000313" key="2">
    <source>
        <dbReference type="Proteomes" id="UP000326198"/>
    </source>
</evidence>
<proteinExistence type="predicted"/>